<evidence type="ECO:0000313" key="4">
    <source>
        <dbReference type="Proteomes" id="UP000322234"/>
    </source>
</evidence>
<dbReference type="Pfam" id="PF01365">
    <property type="entry name" value="RYDR_ITPR"/>
    <property type="match status" value="1"/>
</dbReference>
<dbReference type="InterPro" id="IPR015925">
    <property type="entry name" value="Ryanodine_IP3_receptor"/>
</dbReference>
<reference evidence="3" key="1">
    <citation type="submission" date="2019-10" db="EMBL/GenBank/DDBJ databases">
        <title>The sequence and de novo assembly of the wild yak genome.</title>
        <authorList>
            <person name="Liu Y."/>
        </authorList>
    </citation>
    <scope>NUCLEOTIDE SEQUENCE [LARGE SCALE GENOMIC DNA]</scope>
    <source>
        <strain evidence="3">WY2019</strain>
    </source>
</reference>
<dbReference type="Pfam" id="PF02815">
    <property type="entry name" value="MIR"/>
    <property type="match status" value="1"/>
</dbReference>
<dbReference type="PRINTS" id="PR00795">
    <property type="entry name" value="RYANODINER"/>
</dbReference>
<dbReference type="InterPro" id="IPR016093">
    <property type="entry name" value="MIR_motif"/>
</dbReference>
<dbReference type="PROSITE" id="PS50919">
    <property type="entry name" value="MIR"/>
    <property type="match status" value="1"/>
</dbReference>
<dbReference type="GO" id="GO:0033017">
    <property type="term" value="C:sarcoplasmic reticulum membrane"/>
    <property type="evidence" value="ECO:0007669"/>
    <property type="project" value="TreeGrafter"/>
</dbReference>
<dbReference type="Proteomes" id="UP000322234">
    <property type="component" value="Unassembled WGS sequence"/>
</dbReference>
<dbReference type="SMART" id="SM00472">
    <property type="entry name" value="MIR"/>
    <property type="match status" value="2"/>
</dbReference>
<name>A0A6B0RIX7_9CETA</name>
<evidence type="ECO:0000256" key="1">
    <source>
        <dbReference type="ARBA" id="ARBA00022737"/>
    </source>
</evidence>
<dbReference type="GO" id="GO:0006941">
    <property type="term" value="P:striated muscle contraction"/>
    <property type="evidence" value="ECO:0007669"/>
    <property type="project" value="TreeGrafter"/>
</dbReference>
<dbReference type="AlphaFoldDB" id="A0A6B0RIX7"/>
<dbReference type="EMBL" id="VBQZ03000047">
    <property type="protein sequence ID" value="MXQ88657.1"/>
    <property type="molecule type" value="Genomic_DNA"/>
</dbReference>
<dbReference type="GO" id="GO:0030018">
    <property type="term" value="C:Z disc"/>
    <property type="evidence" value="ECO:0007669"/>
    <property type="project" value="TreeGrafter"/>
</dbReference>
<keyword evidence="1" id="KW-0677">Repeat</keyword>
<dbReference type="SUPFAM" id="SSF100909">
    <property type="entry name" value="IP3 receptor type 1 binding core, domain 2"/>
    <property type="match status" value="1"/>
</dbReference>
<protein>
    <recommendedName>
        <fullName evidence="2">MIR domain-containing protein</fullName>
    </recommendedName>
</protein>
<dbReference type="InterPro" id="IPR036300">
    <property type="entry name" value="MIR_dom_sf"/>
</dbReference>
<accession>A0A6B0RIX7</accession>
<gene>
    <name evidence="3" type="ORF">E5288_WYG003815</name>
</gene>
<organism evidence="3 4">
    <name type="scientific">Bos mutus</name>
    <name type="common">wild yak</name>
    <dbReference type="NCBI Taxonomy" id="72004"/>
    <lineage>
        <taxon>Eukaryota</taxon>
        <taxon>Metazoa</taxon>
        <taxon>Chordata</taxon>
        <taxon>Craniata</taxon>
        <taxon>Vertebrata</taxon>
        <taxon>Euteleostomi</taxon>
        <taxon>Mammalia</taxon>
        <taxon>Eutheria</taxon>
        <taxon>Laurasiatheria</taxon>
        <taxon>Artiodactyla</taxon>
        <taxon>Ruminantia</taxon>
        <taxon>Pecora</taxon>
        <taxon>Bovidae</taxon>
        <taxon>Bovinae</taxon>
        <taxon>Bos</taxon>
    </lineage>
</organism>
<dbReference type="InterPro" id="IPR035910">
    <property type="entry name" value="RyR/IP3R_RIH_dom_sf"/>
</dbReference>
<dbReference type="GO" id="GO:0005219">
    <property type="term" value="F:ryanodine-sensitive calcium-release channel activity"/>
    <property type="evidence" value="ECO:0007669"/>
    <property type="project" value="InterPro"/>
</dbReference>
<dbReference type="Pfam" id="PF08709">
    <property type="entry name" value="Ins145_P3_rec"/>
    <property type="match status" value="1"/>
</dbReference>
<keyword evidence="4" id="KW-1185">Reference proteome</keyword>
<dbReference type="InterPro" id="IPR000699">
    <property type="entry name" value="RIH_dom"/>
</dbReference>
<dbReference type="PANTHER" id="PTHR46399">
    <property type="entry name" value="B30.2/SPRY DOMAIN-CONTAINING PROTEIN"/>
    <property type="match status" value="1"/>
</dbReference>
<dbReference type="GO" id="GO:0034704">
    <property type="term" value="C:calcium channel complex"/>
    <property type="evidence" value="ECO:0007669"/>
    <property type="project" value="TreeGrafter"/>
</dbReference>
<dbReference type="Gene3D" id="1.25.10.30">
    <property type="entry name" value="IP3 receptor type 1 binding core, RIH domain"/>
    <property type="match status" value="1"/>
</dbReference>
<feature type="domain" description="MIR" evidence="2">
    <location>
        <begin position="147"/>
        <end position="205"/>
    </location>
</feature>
<dbReference type="SUPFAM" id="SSF82109">
    <property type="entry name" value="MIR domain"/>
    <property type="match status" value="1"/>
</dbReference>
<sequence>MASDAEVTLLRTMILPNLCVCNFVLEQSLSVRALQEMLANTGENGGEGAAQGGGHRTLLYGHAILLRHSFSGMYLTCLTTSRSQTDKLAFDVGLREHATASCQLIVGHNSVTGYLLGGHVVRLFHGHDECLTIPSTDQNDSQHSWSGSNIRWGQAFRLRHLTTGHYLALTEDQGLILQDRGKSDTKSTAFSFRASKEIKEKLDSSHKRDIEGMGVPEIKYGDSVCFVQHIASGLWVTYKAQDAKTSRLGPLKRKVILHQEGHMDDGLTLQRCQREESQAARIIRNTTALFSQFVSGNSRTAAPVTLPIEEVLQTLHDLIAYFQPPEEGMQHEGKQNKLRSLKNRQNLFKEEGMLALVLNCIDRLNIYNSIAHFAGIAREESGMAWKEILNLLYKLLAALIRGNRNNCAQFSNNLDWLISKLDRLESSSGILEVLHCILIESPEALNLIAEGHIKSIISLLDKHGRNHKNPMETEVLKERE</sequence>
<dbReference type="Gene3D" id="2.80.10.50">
    <property type="match status" value="2"/>
</dbReference>
<dbReference type="GO" id="GO:0014808">
    <property type="term" value="P:release of sequestered calcium ion into cytosol by sarcoplasmic reticulum"/>
    <property type="evidence" value="ECO:0007669"/>
    <property type="project" value="TreeGrafter"/>
</dbReference>
<dbReference type="GO" id="GO:0005790">
    <property type="term" value="C:smooth endoplasmic reticulum"/>
    <property type="evidence" value="ECO:0007669"/>
    <property type="project" value="TreeGrafter"/>
</dbReference>
<dbReference type="InterPro" id="IPR014821">
    <property type="entry name" value="Ins145_P3_rcpt"/>
</dbReference>
<dbReference type="FunFam" id="1.25.10.30:FF:000002">
    <property type="entry name" value="ryanodine receptor isoform X2"/>
    <property type="match status" value="1"/>
</dbReference>
<proteinExistence type="predicted"/>
<evidence type="ECO:0000313" key="3">
    <source>
        <dbReference type="EMBL" id="MXQ88657.1"/>
    </source>
</evidence>
<dbReference type="InterPro" id="IPR013333">
    <property type="entry name" value="Ryan_recept"/>
</dbReference>
<comment type="caution">
    <text evidence="3">The sequence shown here is derived from an EMBL/GenBank/DDBJ whole genome shotgun (WGS) entry which is preliminary data.</text>
</comment>
<dbReference type="PANTHER" id="PTHR46399:SF9">
    <property type="entry name" value="RYANODINE RECEPTOR 3"/>
    <property type="match status" value="1"/>
</dbReference>
<dbReference type="GO" id="GO:0042383">
    <property type="term" value="C:sarcolemma"/>
    <property type="evidence" value="ECO:0007669"/>
    <property type="project" value="TreeGrafter"/>
</dbReference>
<evidence type="ECO:0000259" key="2">
    <source>
        <dbReference type="PROSITE" id="PS50919"/>
    </source>
</evidence>